<comment type="similarity">
    <text evidence="1">Belongs to the AB hydrolase superfamily.</text>
</comment>
<dbReference type="PANTHER" id="PTHR46118">
    <property type="entry name" value="PROTEIN ABHD11"/>
    <property type="match status" value="1"/>
</dbReference>
<keyword evidence="14" id="KW-1185">Reference proteome</keyword>
<dbReference type="Proteomes" id="UP000050761">
    <property type="component" value="Unassembled WGS sequence"/>
</dbReference>
<proteinExistence type="inferred from homology"/>
<comment type="catalytic activity">
    <reaction evidence="9">
        <text>1,2-didecanoylglycerol + H2O = decanoylglycerol + decanoate + H(+)</text>
        <dbReference type="Rhea" id="RHEA:48596"/>
        <dbReference type="ChEBI" id="CHEBI:11152"/>
        <dbReference type="ChEBI" id="CHEBI:15377"/>
        <dbReference type="ChEBI" id="CHEBI:15378"/>
        <dbReference type="ChEBI" id="CHEBI:27689"/>
        <dbReference type="ChEBI" id="CHEBI:90605"/>
    </reaction>
</comment>
<comment type="catalytic activity">
    <reaction evidence="6">
        <text>a 1,3-diacyl-sn-glycerol + H2O = a 1-acyl-sn-glycerol + a fatty acid + H(+)</text>
        <dbReference type="Rhea" id="RHEA:38503"/>
        <dbReference type="ChEBI" id="CHEBI:15377"/>
        <dbReference type="ChEBI" id="CHEBI:15378"/>
        <dbReference type="ChEBI" id="CHEBI:28868"/>
        <dbReference type="ChEBI" id="CHEBI:64683"/>
        <dbReference type="ChEBI" id="CHEBI:77272"/>
    </reaction>
</comment>
<evidence type="ECO:0000256" key="1">
    <source>
        <dbReference type="ARBA" id="ARBA00008645"/>
    </source>
</evidence>
<comment type="catalytic activity">
    <reaction evidence="10">
        <text>1-octadecanoyl-2-(9Z-octadecenoyl)-sn-glycerol + H2O = 2-(9Z-octadecenoyl)-glycerol + octadecanoate + H(+)</text>
        <dbReference type="Rhea" id="RHEA:77103"/>
        <dbReference type="ChEBI" id="CHEBI:15377"/>
        <dbReference type="ChEBI" id="CHEBI:15378"/>
        <dbReference type="ChEBI" id="CHEBI:25629"/>
        <dbReference type="ChEBI" id="CHEBI:73990"/>
        <dbReference type="ChEBI" id="CHEBI:75468"/>
    </reaction>
</comment>
<comment type="catalytic activity">
    <reaction evidence="11">
        <text>1-octadecanoyl-2-(5Z,8Z,11Z,14Z-eicosatetraenoyl)-sn-glycerol + H2O = 2-(5Z,8Z,11Z,14Z-eicosatetraenoyl)-glycerol + octadecanoate + H(+)</text>
        <dbReference type="Rhea" id="RHEA:38507"/>
        <dbReference type="ChEBI" id="CHEBI:15377"/>
        <dbReference type="ChEBI" id="CHEBI:15378"/>
        <dbReference type="ChEBI" id="CHEBI:25629"/>
        <dbReference type="ChEBI" id="CHEBI:52392"/>
        <dbReference type="ChEBI" id="CHEBI:75728"/>
    </reaction>
</comment>
<evidence type="ECO:0000256" key="5">
    <source>
        <dbReference type="ARBA" id="ARBA00043667"/>
    </source>
</evidence>
<dbReference type="EMBL" id="UZAH01030286">
    <property type="protein sequence ID" value="VDP09991.1"/>
    <property type="molecule type" value="Genomic_DNA"/>
</dbReference>
<dbReference type="GO" id="GO:0052689">
    <property type="term" value="F:carboxylic ester hydrolase activity"/>
    <property type="evidence" value="ECO:0007669"/>
    <property type="project" value="TreeGrafter"/>
</dbReference>
<protein>
    <recommendedName>
        <fullName evidence="7">sn-1-specific diacylglycerol lipase ABHD11</fullName>
        <ecNumber evidence="3">3.1.1.116</ecNumber>
    </recommendedName>
    <alternativeName>
        <fullName evidence="4">Alpha/beta hydrolase domain-containing protein 11</fullName>
    </alternativeName>
</protein>
<dbReference type="AlphaFoldDB" id="A0A183G7P6"/>
<sequence>MRCSQQLIWNARGNRHWYSTGTMVKLASARYGDPAKDRQRSPLVICHGLFGQKQNWHSVAKAMQRRLACTIYAVDLRNHGESSWADSMTYDEMSGDVVEFLKSLTEETGFSQCRLLGHSMGGRVAMRLAVHPSWQGFVERLIIEDVSPKAYGSDFAAHVTFRRYIHAMAALDMAKSRKTLLHELEEIIPDLTTRQFLLTNLEHTDKGGRSRWRCNLKAIDKNLETILRYSLPPGSYNGPTLFCYGEKSDYVKKADRAEIGTYFPNARFAGIPNAGHWIHAEQPAAFIECVCEFLE</sequence>
<comment type="catalytic activity">
    <reaction evidence="5">
        <text>a 1,2-diacyl-sn-glycerol + H2O = a 2-acylglycerol + a fatty acid + H(+)</text>
        <dbReference type="Rhea" id="RHEA:33275"/>
        <dbReference type="ChEBI" id="CHEBI:15377"/>
        <dbReference type="ChEBI" id="CHEBI:15378"/>
        <dbReference type="ChEBI" id="CHEBI:17389"/>
        <dbReference type="ChEBI" id="CHEBI:17815"/>
        <dbReference type="ChEBI" id="CHEBI:28868"/>
        <dbReference type="EC" id="3.1.1.116"/>
    </reaction>
</comment>
<reference evidence="13 14" key="1">
    <citation type="submission" date="2018-11" db="EMBL/GenBank/DDBJ databases">
        <authorList>
            <consortium name="Pathogen Informatics"/>
        </authorList>
    </citation>
    <scope>NUCLEOTIDE SEQUENCE [LARGE SCALE GENOMIC DNA]</scope>
</reference>
<dbReference type="PANTHER" id="PTHR46118:SF4">
    <property type="entry name" value="PROTEIN ABHD11"/>
    <property type="match status" value="1"/>
</dbReference>
<dbReference type="Pfam" id="PF12697">
    <property type="entry name" value="Abhydrolase_6"/>
    <property type="match status" value="1"/>
</dbReference>
<dbReference type="SUPFAM" id="SSF53474">
    <property type="entry name" value="alpha/beta-Hydrolases"/>
    <property type="match status" value="1"/>
</dbReference>
<evidence type="ECO:0000256" key="6">
    <source>
        <dbReference type="ARBA" id="ARBA00043742"/>
    </source>
</evidence>
<dbReference type="InterPro" id="IPR029058">
    <property type="entry name" value="AB_hydrolase_fold"/>
</dbReference>
<evidence type="ECO:0000256" key="7">
    <source>
        <dbReference type="ARBA" id="ARBA00044064"/>
    </source>
</evidence>
<dbReference type="GO" id="GO:0005739">
    <property type="term" value="C:mitochondrion"/>
    <property type="evidence" value="ECO:0007669"/>
    <property type="project" value="TreeGrafter"/>
</dbReference>
<evidence type="ECO:0000313" key="13">
    <source>
        <dbReference type="EMBL" id="VDP09991.1"/>
    </source>
</evidence>
<accession>A0A3P8AHB5</accession>
<evidence type="ECO:0000313" key="14">
    <source>
        <dbReference type="Proteomes" id="UP000050761"/>
    </source>
</evidence>
<evidence type="ECO:0000256" key="2">
    <source>
        <dbReference type="ARBA" id="ARBA00022801"/>
    </source>
</evidence>
<name>A0A183G7P6_HELPZ</name>
<evidence type="ECO:0000256" key="8">
    <source>
        <dbReference type="ARBA" id="ARBA00048283"/>
    </source>
</evidence>
<dbReference type="OrthoDB" id="8119704at2759"/>
<keyword evidence="2" id="KW-0378">Hydrolase</keyword>
<reference evidence="15" key="2">
    <citation type="submission" date="2019-09" db="UniProtKB">
        <authorList>
            <consortium name="WormBaseParasite"/>
        </authorList>
    </citation>
    <scope>IDENTIFICATION</scope>
</reference>
<evidence type="ECO:0000259" key="12">
    <source>
        <dbReference type="Pfam" id="PF12697"/>
    </source>
</evidence>
<evidence type="ECO:0000256" key="9">
    <source>
        <dbReference type="ARBA" id="ARBA00048504"/>
    </source>
</evidence>
<feature type="domain" description="AB hydrolase-1" evidence="12">
    <location>
        <begin position="43"/>
        <end position="287"/>
    </location>
</feature>
<accession>A0A183G7P6</accession>
<comment type="catalytic activity">
    <reaction evidence="8">
        <text>1-octadecanoyl-2-(4Z,7Z,10Z,13Z,16Z,19Z-docosahexaenoyl)-sn-glycerol + H2O = 2-(4Z,7Z,10Z,13Z,16Z,19Z-docosahexaenoyl)-glycerol + octadecanoate + H(+)</text>
        <dbReference type="Rhea" id="RHEA:77107"/>
        <dbReference type="ChEBI" id="CHEBI:15377"/>
        <dbReference type="ChEBI" id="CHEBI:15378"/>
        <dbReference type="ChEBI" id="CHEBI:25629"/>
        <dbReference type="ChEBI" id="CHEBI:77129"/>
        <dbReference type="ChEBI" id="CHEBI:186738"/>
    </reaction>
</comment>
<dbReference type="WBParaSite" id="HPBE_0001782901-mRNA-1">
    <property type="protein sequence ID" value="HPBE_0001782901-mRNA-1"/>
    <property type="gene ID" value="HPBE_0001782901"/>
</dbReference>
<gene>
    <name evidence="13" type="ORF">HPBE_LOCUS17828</name>
</gene>
<evidence type="ECO:0000256" key="3">
    <source>
        <dbReference type="ARBA" id="ARBA00026104"/>
    </source>
</evidence>
<evidence type="ECO:0000313" key="15">
    <source>
        <dbReference type="WBParaSite" id="HPBE_0001782901-mRNA-1"/>
    </source>
</evidence>
<dbReference type="EC" id="3.1.1.116" evidence="3"/>
<evidence type="ECO:0000256" key="11">
    <source>
        <dbReference type="ARBA" id="ARBA00048919"/>
    </source>
</evidence>
<evidence type="ECO:0000256" key="10">
    <source>
        <dbReference type="ARBA" id="ARBA00048513"/>
    </source>
</evidence>
<evidence type="ECO:0000256" key="4">
    <source>
        <dbReference type="ARBA" id="ARBA00042703"/>
    </source>
</evidence>
<dbReference type="Gene3D" id="3.40.50.1820">
    <property type="entry name" value="alpha/beta hydrolase"/>
    <property type="match status" value="1"/>
</dbReference>
<organism evidence="14 15">
    <name type="scientific">Heligmosomoides polygyrus</name>
    <name type="common">Parasitic roundworm</name>
    <dbReference type="NCBI Taxonomy" id="6339"/>
    <lineage>
        <taxon>Eukaryota</taxon>
        <taxon>Metazoa</taxon>
        <taxon>Ecdysozoa</taxon>
        <taxon>Nematoda</taxon>
        <taxon>Chromadorea</taxon>
        <taxon>Rhabditida</taxon>
        <taxon>Rhabditina</taxon>
        <taxon>Rhabditomorpha</taxon>
        <taxon>Strongyloidea</taxon>
        <taxon>Heligmosomidae</taxon>
        <taxon>Heligmosomoides</taxon>
    </lineage>
</organism>
<dbReference type="InterPro" id="IPR000073">
    <property type="entry name" value="AB_hydrolase_1"/>
</dbReference>